<feature type="transmembrane region" description="Helical" evidence="13">
    <location>
        <begin position="105"/>
        <end position="127"/>
    </location>
</feature>
<protein>
    <recommendedName>
        <fullName evidence="12">Taste receptor type 2</fullName>
    </recommendedName>
</protein>
<comment type="subcellular location">
    <subcellularLocation>
        <location evidence="1 12">Membrane</location>
        <topology evidence="1 12">Multi-pass membrane protein</topology>
    </subcellularLocation>
</comment>
<dbReference type="SUPFAM" id="SSF81321">
    <property type="entry name" value="Family A G protein-coupled receptor-like"/>
    <property type="match status" value="1"/>
</dbReference>
<feature type="transmembrane region" description="Helical" evidence="13">
    <location>
        <begin position="160"/>
        <end position="182"/>
    </location>
</feature>
<feature type="transmembrane region" description="Helical" evidence="13">
    <location>
        <begin position="203"/>
        <end position="224"/>
    </location>
</feature>
<name>A0A8C9V060_SCLFO</name>
<sequence length="267" mass="30554">DQLFLHSFEVTFHIIQLYFERSLQPINIILAFDSLFNLVVGVLNFVLVLLLDLGYCPNKALIVFWEMFSGIQKWDISLICMFFFLKVVPGKKQVFLRLKRHFSKVVLAILLTGCVFSLCTSILTVFWEENFCETAPPSSGNISYSQLPYTLTTTKAVLKLISYTIVFTIMVFTSGALMIHLVRHVKKMGGNNSELKCPSQHGVARAAVLIFFLALEYAICASLRHSFFTVTEMLFCISVQSVFLLKVILDELMSVWQQDRWCIKTEM</sequence>
<dbReference type="GeneTree" id="ENSGT00940000179745"/>
<evidence type="ECO:0000256" key="6">
    <source>
        <dbReference type="ARBA" id="ARBA00022989"/>
    </source>
</evidence>
<evidence type="ECO:0000256" key="5">
    <source>
        <dbReference type="ARBA" id="ARBA00022692"/>
    </source>
</evidence>
<dbReference type="Ensembl" id="ENSSFOT00015011063.2">
    <property type="protein sequence ID" value="ENSSFOP00015010916.2"/>
    <property type="gene ID" value="ENSSFOG00015007068.2"/>
</dbReference>
<evidence type="ECO:0000256" key="11">
    <source>
        <dbReference type="RuleBase" id="RU004423"/>
    </source>
</evidence>
<organism evidence="14 15">
    <name type="scientific">Scleropages formosus</name>
    <name type="common">Asian bonytongue</name>
    <name type="synonym">Osteoglossum formosum</name>
    <dbReference type="NCBI Taxonomy" id="113540"/>
    <lineage>
        <taxon>Eukaryota</taxon>
        <taxon>Metazoa</taxon>
        <taxon>Chordata</taxon>
        <taxon>Craniata</taxon>
        <taxon>Vertebrata</taxon>
        <taxon>Euteleostomi</taxon>
        <taxon>Actinopterygii</taxon>
        <taxon>Neopterygii</taxon>
        <taxon>Teleostei</taxon>
        <taxon>Osteoglossocephala</taxon>
        <taxon>Osteoglossomorpha</taxon>
        <taxon>Osteoglossiformes</taxon>
        <taxon>Osteoglossidae</taxon>
        <taxon>Scleropages</taxon>
    </lineage>
</organism>
<keyword evidence="4 12" id="KW-0716">Sensory transduction</keyword>
<dbReference type="InterPro" id="IPR007960">
    <property type="entry name" value="TAS2R"/>
</dbReference>
<evidence type="ECO:0000256" key="9">
    <source>
        <dbReference type="ARBA" id="ARBA00023170"/>
    </source>
</evidence>
<feature type="transmembrane region" description="Helical" evidence="13">
    <location>
        <begin position="62"/>
        <end position="85"/>
    </location>
</feature>
<keyword evidence="6 13" id="KW-1133">Transmembrane helix</keyword>
<evidence type="ECO:0000313" key="14">
    <source>
        <dbReference type="Ensembl" id="ENSSFOP00015010916.2"/>
    </source>
</evidence>
<keyword evidence="3 12" id="KW-0919">Taste</keyword>
<dbReference type="GO" id="GO:0033038">
    <property type="term" value="F:bitter taste receptor activity"/>
    <property type="evidence" value="ECO:0007669"/>
    <property type="project" value="InterPro"/>
</dbReference>
<evidence type="ECO:0000256" key="7">
    <source>
        <dbReference type="ARBA" id="ARBA00023040"/>
    </source>
</evidence>
<dbReference type="PANTHER" id="PTHR11394">
    <property type="entry name" value="TASTE RECEPTOR TYPE 2"/>
    <property type="match status" value="1"/>
</dbReference>
<reference evidence="14 15" key="1">
    <citation type="submission" date="2019-04" db="EMBL/GenBank/DDBJ databases">
        <authorList>
            <consortium name="Wellcome Sanger Institute Data Sharing"/>
        </authorList>
    </citation>
    <scope>NUCLEOTIDE SEQUENCE [LARGE SCALE GENOMIC DNA]</scope>
</reference>
<dbReference type="OrthoDB" id="8876749at2759"/>
<dbReference type="AlphaFoldDB" id="A0A8C9V060"/>
<feature type="transmembrane region" description="Helical" evidence="13">
    <location>
        <begin position="28"/>
        <end position="50"/>
    </location>
</feature>
<evidence type="ECO:0000256" key="4">
    <source>
        <dbReference type="ARBA" id="ARBA00022606"/>
    </source>
</evidence>
<evidence type="ECO:0000256" key="8">
    <source>
        <dbReference type="ARBA" id="ARBA00023136"/>
    </source>
</evidence>
<evidence type="ECO:0000256" key="2">
    <source>
        <dbReference type="ARBA" id="ARBA00007376"/>
    </source>
</evidence>
<dbReference type="GO" id="GO:0016020">
    <property type="term" value="C:membrane"/>
    <property type="evidence" value="ECO:0007669"/>
    <property type="project" value="UniProtKB-SubCell"/>
</dbReference>
<dbReference type="GO" id="GO:0004930">
    <property type="term" value="F:G protein-coupled receptor activity"/>
    <property type="evidence" value="ECO:0007669"/>
    <property type="project" value="UniProtKB-KW"/>
</dbReference>
<feature type="transmembrane region" description="Helical" evidence="13">
    <location>
        <begin position="230"/>
        <end position="249"/>
    </location>
</feature>
<dbReference type="Proteomes" id="UP000694397">
    <property type="component" value="Chromosome 3"/>
</dbReference>
<comment type="similarity">
    <text evidence="2 11">Belongs to the G-protein coupled receptor T2R family.</text>
</comment>
<proteinExistence type="inferred from homology"/>
<evidence type="ECO:0000256" key="10">
    <source>
        <dbReference type="ARBA" id="ARBA00023224"/>
    </source>
</evidence>
<evidence type="ECO:0000256" key="12">
    <source>
        <dbReference type="RuleBase" id="RU004424"/>
    </source>
</evidence>
<dbReference type="Pfam" id="PF05296">
    <property type="entry name" value="TAS2R"/>
    <property type="match status" value="1"/>
</dbReference>
<keyword evidence="15" id="KW-1185">Reference proteome</keyword>
<reference evidence="14" key="3">
    <citation type="submission" date="2025-09" db="UniProtKB">
        <authorList>
            <consortium name="Ensembl"/>
        </authorList>
    </citation>
    <scope>IDENTIFICATION</scope>
</reference>
<evidence type="ECO:0000256" key="13">
    <source>
        <dbReference type="SAM" id="Phobius"/>
    </source>
</evidence>
<evidence type="ECO:0000256" key="3">
    <source>
        <dbReference type="ARBA" id="ARBA00022480"/>
    </source>
</evidence>
<keyword evidence="5 12" id="KW-0812">Transmembrane</keyword>
<accession>A0A8C9V060</accession>
<reference evidence="14" key="2">
    <citation type="submission" date="2025-08" db="UniProtKB">
        <authorList>
            <consortium name="Ensembl"/>
        </authorList>
    </citation>
    <scope>IDENTIFICATION</scope>
</reference>
<evidence type="ECO:0000313" key="15">
    <source>
        <dbReference type="Proteomes" id="UP000694397"/>
    </source>
</evidence>
<keyword evidence="7 12" id="KW-0297">G-protein coupled receptor</keyword>
<evidence type="ECO:0000256" key="1">
    <source>
        <dbReference type="ARBA" id="ARBA00004141"/>
    </source>
</evidence>
<keyword evidence="10 12" id="KW-0807">Transducer</keyword>
<keyword evidence="8 12" id="KW-0472">Membrane</keyword>
<keyword evidence="9 12" id="KW-0675">Receptor</keyword>